<dbReference type="RefSeq" id="WP_345919782.1">
    <property type="nucleotide sequence ID" value="NZ_JBDIVE010000005.1"/>
</dbReference>
<dbReference type="EMBL" id="JBDIVE010000005">
    <property type="protein sequence ID" value="MEN3069012.1"/>
    <property type="molecule type" value="Genomic_DNA"/>
</dbReference>
<sequence length="57" mass="6003">MAKRDNVGICLDQQAAGLSGSVNFGLAATILTGSLRGSLDSAPDIRPEKHLQYMGRT</sequence>
<protein>
    <submittedName>
        <fullName evidence="1">Uncharacterized protein</fullName>
    </submittedName>
</protein>
<comment type="caution">
    <text evidence="1">The sequence shown here is derived from an EMBL/GenBank/DDBJ whole genome shotgun (WGS) entry which is preliminary data.</text>
</comment>
<name>A0ABU9YZC4_9RHOO</name>
<proteinExistence type="predicted"/>
<keyword evidence="2" id="KW-1185">Reference proteome</keyword>
<evidence type="ECO:0000313" key="2">
    <source>
        <dbReference type="Proteomes" id="UP001410394"/>
    </source>
</evidence>
<dbReference type="Proteomes" id="UP001410394">
    <property type="component" value="Unassembled WGS sequence"/>
</dbReference>
<gene>
    <name evidence="1" type="ORF">ABDB84_11030</name>
</gene>
<accession>A0ABU9YZC4</accession>
<reference evidence="1 2" key="1">
    <citation type="journal article" date="2018" name="Int. J. Syst. Evol. Microbiol.">
        <title>Uliginosibacterium sediminicola sp. nov., isolated from freshwater sediment.</title>
        <authorList>
            <person name="Hwang W.M."/>
            <person name="Kim S.M."/>
            <person name="Kang K."/>
            <person name="Ahn T.Y."/>
        </authorList>
    </citation>
    <scope>NUCLEOTIDE SEQUENCE [LARGE SCALE GENOMIC DNA]</scope>
    <source>
        <strain evidence="1 2">M1-21</strain>
    </source>
</reference>
<organism evidence="1 2">
    <name type="scientific">Uliginosibacterium sediminicola</name>
    <dbReference type="NCBI Taxonomy" id="2024550"/>
    <lineage>
        <taxon>Bacteria</taxon>
        <taxon>Pseudomonadati</taxon>
        <taxon>Pseudomonadota</taxon>
        <taxon>Betaproteobacteria</taxon>
        <taxon>Rhodocyclales</taxon>
        <taxon>Zoogloeaceae</taxon>
        <taxon>Uliginosibacterium</taxon>
    </lineage>
</organism>
<evidence type="ECO:0000313" key="1">
    <source>
        <dbReference type="EMBL" id="MEN3069012.1"/>
    </source>
</evidence>